<dbReference type="InterPro" id="IPR052622">
    <property type="entry name" value="Glycosyltransferase_G1"/>
</dbReference>
<accession>A0A3P7NJ96</accession>
<evidence type="ECO:0000259" key="2">
    <source>
        <dbReference type="Pfam" id="PF00534"/>
    </source>
</evidence>
<keyword evidence="1" id="KW-0328">Glycosyltransferase</keyword>
<keyword evidence="1" id="KW-0808">Transferase</keyword>
<dbReference type="OrthoDB" id="512920at2759"/>
<dbReference type="AlphaFoldDB" id="A0A3P7NJ96"/>
<gene>
    <name evidence="3" type="ORF">DILT_LOCUS16548</name>
</gene>
<evidence type="ECO:0000313" key="3">
    <source>
        <dbReference type="EMBL" id="VDN34597.1"/>
    </source>
</evidence>
<keyword evidence="4" id="KW-1185">Reference proteome</keyword>
<feature type="domain" description="Glycosyl transferase family 1" evidence="2">
    <location>
        <begin position="1"/>
        <end position="57"/>
    </location>
</feature>
<dbReference type="GO" id="GO:0016757">
    <property type="term" value="F:glycosyltransferase activity"/>
    <property type="evidence" value="ECO:0007669"/>
    <property type="project" value="UniProtKB-KW"/>
</dbReference>
<dbReference type="EMBL" id="UYRU01085574">
    <property type="protein sequence ID" value="VDN34597.1"/>
    <property type="molecule type" value="Genomic_DNA"/>
</dbReference>
<dbReference type="SUPFAM" id="SSF53756">
    <property type="entry name" value="UDP-Glycosyltransferase/glycogen phosphorylase"/>
    <property type="match status" value="1"/>
</dbReference>
<dbReference type="InterPro" id="IPR001296">
    <property type="entry name" value="Glyco_trans_1"/>
</dbReference>
<dbReference type="PANTHER" id="PTHR46660">
    <property type="match status" value="1"/>
</dbReference>
<dbReference type="Proteomes" id="UP000281553">
    <property type="component" value="Unassembled WGS sequence"/>
</dbReference>
<evidence type="ECO:0000256" key="1">
    <source>
        <dbReference type="ARBA" id="ARBA00022676"/>
    </source>
</evidence>
<reference evidence="3 4" key="1">
    <citation type="submission" date="2018-11" db="EMBL/GenBank/DDBJ databases">
        <authorList>
            <consortium name="Pathogen Informatics"/>
        </authorList>
    </citation>
    <scope>NUCLEOTIDE SEQUENCE [LARGE SCALE GENOMIC DNA]</scope>
</reference>
<organism evidence="3 4">
    <name type="scientific">Dibothriocephalus latus</name>
    <name type="common">Fish tapeworm</name>
    <name type="synonym">Diphyllobothrium latum</name>
    <dbReference type="NCBI Taxonomy" id="60516"/>
    <lineage>
        <taxon>Eukaryota</taxon>
        <taxon>Metazoa</taxon>
        <taxon>Spiralia</taxon>
        <taxon>Lophotrochozoa</taxon>
        <taxon>Platyhelminthes</taxon>
        <taxon>Cestoda</taxon>
        <taxon>Eucestoda</taxon>
        <taxon>Diphyllobothriidea</taxon>
        <taxon>Diphyllobothriidae</taxon>
        <taxon>Dibothriocephalus</taxon>
    </lineage>
</organism>
<proteinExistence type="predicted"/>
<dbReference type="Pfam" id="PF00534">
    <property type="entry name" value="Glycos_transf_1"/>
    <property type="match status" value="1"/>
</dbReference>
<evidence type="ECO:0000313" key="4">
    <source>
        <dbReference type="Proteomes" id="UP000281553"/>
    </source>
</evidence>
<dbReference type="Gene3D" id="3.40.50.2000">
    <property type="entry name" value="Glycogen Phosphorylase B"/>
    <property type="match status" value="1"/>
</dbReference>
<sequence>MAIGCPVLARNIPANLDLIEHERTGLIFSTQAELKLSLQKITEDSDLRSRLVQNAMQKMRSPEYQFDWEAASYLRLLKEISSRPLHPSP</sequence>
<dbReference type="PANTHER" id="PTHR46660:SF2">
    <property type="entry name" value="GLYCOSYLTRANSFERASE 1 DOMAIN-CONTAINING PROTEIN 1"/>
    <property type="match status" value="1"/>
</dbReference>
<name>A0A3P7NJ96_DIBLA</name>
<protein>
    <recommendedName>
        <fullName evidence="2">Glycosyl transferase family 1 domain-containing protein</fullName>
    </recommendedName>
</protein>